<dbReference type="EMBL" id="JADQTO010000045">
    <property type="protein sequence ID" value="MBG0568787.1"/>
    <property type="molecule type" value="Genomic_DNA"/>
</dbReference>
<reference evidence="1" key="1">
    <citation type="submission" date="2020-11" db="EMBL/GenBank/DDBJ databases">
        <title>Isolation and identification of active actinomycetes.</title>
        <authorList>
            <person name="Sun X."/>
        </authorList>
    </citation>
    <scope>NUCLEOTIDE SEQUENCE</scope>
    <source>
        <strain evidence="1">NEAU-A11</strain>
    </source>
</reference>
<sequence length="152" mass="17040">MNAAHPSSKGIVVTLYYIAIYHNADSRLLPYEPNHTLTKVITHRRHLPAGTRPEQIADWAIHVFNADLDDLPASRGKTNAGELDVLLACIYRLLRRRSLSVGDVIAVTTDENTTWLACDPTDWRHIAIPEHRTGTALTAATIYEHLRHGDDE</sequence>
<dbReference type="AlphaFoldDB" id="A0A931CIT2"/>
<name>A0A931CIT2_9ACTN</name>
<evidence type="ECO:0000313" key="1">
    <source>
        <dbReference type="EMBL" id="MBG0568787.1"/>
    </source>
</evidence>
<gene>
    <name evidence="1" type="ORF">I4J89_45985</name>
</gene>
<keyword evidence="2" id="KW-1185">Reference proteome</keyword>
<evidence type="ECO:0000313" key="2">
    <source>
        <dbReference type="Proteomes" id="UP000598146"/>
    </source>
</evidence>
<proteinExistence type="predicted"/>
<organism evidence="1 2">
    <name type="scientific">Actinoplanes aureus</name>
    <dbReference type="NCBI Taxonomy" id="2792083"/>
    <lineage>
        <taxon>Bacteria</taxon>
        <taxon>Bacillati</taxon>
        <taxon>Actinomycetota</taxon>
        <taxon>Actinomycetes</taxon>
        <taxon>Micromonosporales</taxon>
        <taxon>Micromonosporaceae</taxon>
        <taxon>Actinoplanes</taxon>
    </lineage>
</organism>
<protein>
    <submittedName>
        <fullName evidence="1">Uncharacterized protein</fullName>
    </submittedName>
</protein>
<accession>A0A931CIT2</accession>
<dbReference type="Proteomes" id="UP000598146">
    <property type="component" value="Unassembled WGS sequence"/>
</dbReference>
<dbReference type="RefSeq" id="WP_196420557.1">
    <property type="nucleotide sequence ID" value="NZ_JADQTO010000045.1"/>
</dbReference>
<comment type="caution">
    <text evidence="1">The sequence shown here is derived from an EMBL/GenBank/DDBJ whole genome shotgun (WGS) entry which is preliminary data.</text>
</comment>